<gene>
    <name evidence="3" type="ORF">EF807_03745</name>
</gene>
<organism evidence="3 4">
    <name type="scientific">Candidatus Methanolliviera hydrocarbonicum</name>
    <dbReference type="NCBI Taxonomy" id="2491085"/>
    <lineage>
        <taxon>Archaea</taxon>
        <taxon>Methanobacteriati</taxon>
        <taxon>Methanobacteriota</taxon>
        <taxon>Candidatus Methanoliparia</taxon>
        <taxon>Candidatus Methanoliparales</taxon>
        <taxon>Candidatus Methanollivieraceae</taxon>
        <taxon>Candidatus Methanolliviera</taxon>
    </lineage>
</organism>
<evidence type="ECO:0000256" key="1">
    <source>
        <dbReference type="ARBA" id="ARBA00022801"/>
    </source>
</evidence>
<name>A0A520KX39_9EURY</name>
<keyword evidence="1 3" id="KW-0378">Hydrolase</keyword>
<sequence length="277" mass="31470">MKMKVDEIELYYETRGETDRQSMVFIHGLMDDCSVWSSQIEHFSERYNTIAYDHRGHGRSDKPDGDYSMQTLSNDLHALIEKLGLNDVILVGHSMGGVTALTYTLDHPDKVSKLVLVDPGALAGPIGRMVGLIGKMPIYDRLLSLTFPLIPHELLVMVMPILKHYRPSREVLEDTMARARNTPKYASHNCLKELMEHDISGRLAKINIPTLIISGERDMLKMLPSYLNREIKDSMLQIIPDAAHSPMMDKPEECSRIIEEFLERSSIFHPNTLHTSS</sequence>
<dbReference type="Gene3D" id="3.40.50.1820">
    <property type="entry name" value="alpha/beta hydrolase"/>
    <property type="match status" value="1"/>
</dbReference>
<evidence type="ECO:0000313" key="4">
    <source>
        <dbReference type="Proteomes" id="UP000320766"/>
    </source>
</evidence>
<dbReference type="Pfam" id="PF00561">
    <property type="entry name" value="Abhydrolase_1"/>
    <property type="match status" value="1"/>
</dbReference>
<evidence type="ECO:0000313" key="3">
    <source>
        <dbReference type="EMBL" id="RZN70148.1"/>
    </source>
</evidence>
<dbReference type="InterPro" id="IPR000073">
    <property type="entry name" value="AB_hydrolase_1"/>
</dbReference>
<evidence type="ECO:0000259" key="2">
    <source>
        <dbReference type="Pfam" id="PF00561"/>
    </source>
</evidence>
<reference evidence="3 4" key="1">
    <citation type="journal article" date="2019" name="Nat. Microbiol.">
        <title>Wide diversity of methane and short-chain alkane metabolisms in uncultured archaea.</title>
        <authorList>
            <person name="Borrel G."/>
            <person name="Adam P.S."/>
            <person name="McKay L.J."/>
            <person name="Chen L.X."/>
            <person name="Sierra-Garcia I.N."/>
            <person name="Sieber C.M."/>
            <person name="Letourneur Q."/>
            <person name="Ghozlane A."/>
            <person name="Andersen G.L."/>
            <person name="Li W.J."/>
            <person name="Hallam S.J."/>
            <person name="Muyzer G."/>
            <person name="de Oliveira V.M."/>
            <person name="Inskeep W.P."/>
            <person name="Banfield J.F."/>
            <person name="Gribaldo S."/>
        </authorList>
    </citation>
    <scope>NUCLEOTIDE SEQUENCE [LARGE SCALE GENOMIC DNA]</scope>
    <source>
        <strain evidence="3">NM1b</strain>
    </source>
</reference>
<comment type="caution">
    <text evidence="3">The sequence shown here is derived from an EMBL/GenBank/DDBJ whole genome shotgun (WGS) entry which is preliminary data.</text>
</comment>
<dbReference type="PRINTS" id="PR00111">
    <property type="entry name" value="ABHYDROLASE"/>
</dbReference>
<proteinExistence type="predicted"/>
<dbReference type="InterPro" id="IPR050266">
    <property type="entry name" value="AB_hydrolase_sf"/>
</dbReference>
<dbReference type="AlphaFoldDB" id="A0A520KX39"/>
<dbReference type="Proteomes" id="UP000320766">
    <property type="component" value="Unassembled WGS sequence"/>
</dbReference>
<dbReference type="SUPFAM" id="SSF53474">
    <property type="entry name" value="alpha/beta-Hydrolases"/>
    <property type="match status" value="1"/>
</dbReference>
<dbReference type="PANTHER" id="PTHR43798:SF31">
    <property type="entry name" value="AB HYDROLASE SUPERFAMILY PROTEIN YCLE"/>
    <property type="match status" value="1"/>
</dbReference>
<dbReference type="GO" id="GO:0016020">
    <property type="term" value="C:membrane"/>
    <property type="evidence" value="ECO:0007669"/>
    <property type="project" value="TreeGrafter"/>
</dbReference>
<dbReference type="InterPro" id="IPR000639">
    <property type="entry name" value="Epox_hydrolase-like"/>
</dbReference>
<dbReference type="PRINTS" id="PR00412">
    <property type="entry name" value="EPOXHYDRLASE"/>
</dbReference>
<dbReference type="InterPro" id="IPR029058">
    <property type="entry name" value="AB_hydrolase_fold"/>
</dbReference>
<accession>A0A520KX39</accession>
<protein>
    <submittedName>
        <fullName evidence="3">Alpha/beta hydrolase</fullName>
    </submittedName>
</protein>
<dbReference type="PANTHER" id="PTHR43798">
    <property type="entry name" value="MONOACYLGLYCEROL LIPASE"/>
    <property type="match status" value="1"/>
</dbReference>
<dbReference type="EMBL" id="RXIL01000061">
    <property type="protein sequence ID" value="RZN70148.1"/>
    <property type="molecule type" value="Genomic_DNA"/>
</dbReference>
<feature type="domain" description="AB hydrolase-1" evidence="2">
    <location>
        <begin position="23"/>
        <end position="251"/>
    </location>
</feature>
<dbReference type="GO" id="GO:0016787">
    <property type="term" value="F:hydrolase activity"/>
    <property type="evidence" value="ECO:0007669"/>
    <property type="project" value="UniProtKB-KW"/>
</dbReference>